<evidence type="ECO:0000313" key="6">
    <source>
        <dbReference type="Proteomes" id="UP001472677"/>
    </source>
</evidence>
<dbReference type="InterPro" id="IPR027417">
    <property type="entry name" value="P-loop_NTPase"/>
</dbReference>
<evidence type="ECO:0000313" key="5">
    <source>
        <dbReference type="EMBL" id="KAK8507579.1"/>
    </source>
</evidence>
<dbReference type="Gene3D" id="1.10.8.60">
    <property type="match status" value="1"/>
</dbReference>
<dbReference type="Gene3D" id="1.10.1780.10">
    <property type="entry name" value="Clp, N-terminal domain"/>
    <property type="match status" value="1"/>
</dbReference>
<keyword evidence="2" id="KW-0067">ATP-binding</keyword>
<comment type="caution">
    <text evidence="5">The sequence shown here is derived from an EMBL/GenBank/DDBJ whole genome shotgun (WGS) entry which is preliminary data.</text>
</comment>
<keyword evidence="6" id="KW-1185">Reference proteome</keyword>
<dbReference type="PANTHER" id="PTHR11638">
    <property type="entry name" value="ATP-DEPENDENT CLP PROTEASE"/>
    <property type="match status" value="1"/>
</dbReference>
<organism evidence="5 6">
    <name type="scientific">Hibiscus sabdariffa</name>
    <name type="common">roselle</name>
    <dbReference type="NCBI Taxonomy" id="183260"/>
    <lineage>
        <taxon>Eukaryota</taxon>
        <taxon>Viridiplantae</taxon>
        <taxon>Streptophyta</taxon>
        <taxon>Embryophyta</taxon>
        <taxon>Tracheophyta</taxon>
        <taxon>Spermatophyta</taxon>
        <taxon>Magnoliopsida</taxon>
        <taxon>eudicotyledons</taxon>
        <taxon>Gunneridae</taxon>
        <taxon>Pentapetalae</taxon>
        <taxon>rosids</taxon>
        <taxon>malvids</taxon>
        <taxon>Malvales</taxon>
        <taxon>Malvaceae</taxon>
        <taxon>Malvoideae</taxon>
        <taxon>Hibiscus</taxon>
    </lineage>
</organism>
<accession>A0ABR2BKZ2</accession>
<dbReference type="InterPro" id="IPR036628">
    <property type="entry name" value="Clp_N_dom_sf"/>
</dbReference>
<reference evidence="5 6" key="1">
    <citation type="journal article" date="2024" name="G3 (Bethesda)">
        <title>Genome assembly of Hibiscus sabdariffa L. provides insights into metabolisms of medicinal natural products.</title>
        <authorList>
            <person name="Kim T."/>
        </authorList>
    </citation>
    <scope>NUCLEOTIDE SEQUENCE [LARGE SCALE GENOMIC DNA]</scope>
    <source>
        <strain evidence="5">TK-2024</strain>
        <tissue evidence="5">Old leaves</tissue>
    </source>
</reference>
<dbReference type="SUPFAM" id="SSF81923">
    <property type="entry name" value="Double Clp-N motif"/>
    <property type="match status" value="1"/>
</dbReference>
<dbReference type="InterPro" id="IPR041546">
    <property type="entry name" value="ClpA/ClpB_AAA_lid"/>
</dbReference>
<protein>
    <recommendedName>
        <fullName evidence="4">Clp R domain-containing protein</fullName>
    </recommendedName>
</protein>
<dbReference type="SUPFAM" id="SSF52540">
    <property type="entry name" value="P-loop containing nucleoside triphosphate hydrolases"/>
    <property type="match status" value="1"/>
</dbReference>
<keyword evidence="1" id="KW-0547">Nucleotide-binding</keyword>
<dbReference type="InterPro" id="IPR004176">
    <property type="entry name" value="Clp_R_N"/>
</dbReference>
<sequence>MMAMVVAQSALLTAPTHAHRHEIEKPRRSVKMADTPLLRIKSDSISLGNKLVRFGHDFRSPITLSPRPGSGSGCVAKGARFEGFTGKALEAIMIARDESERLGHSSIELEHILLGLIGGGTGIAAESLKSMGIKLKDVREYAIESSIGAIIGSTSVLWFKFSPTTKDILILSFEEARKLGHNYIGPEHLLLGLLRHGSAREDGPSVFEILGFDLSNIRTEVLRMVGEGENVSLVHEGSTSNTKEATLEGYGANLMQCIGTMTLDEYSEHIEKDMALAAPFLPIKVTESSVEGTIVILMALKKHYEIHHNLSYQNDSVVTVAELSNQYISDGFLPDKAIDLFDKVGAHVSTRHAELLGVVKELSSELRQIMKSNKEEGHSLDLEKCNREMELKMQLHILHMMSQADKVVKEVDVQGIVGAVFLLRN</sequence>
<dbReference type="Pfam" id="PF17871">
    <property type="entry name" value="AAA_lid_9"/>
    <property type="match status" value="1"/>
</dbReference>
<keyword evidence="3" id="KW-0677">Repeat</keyword>
<name>A0ABR2BKZ2_9ROSI</name>
<dbReference type="InterPro" id="IPR050130">
    <property type="entry name" value="ClpA_ClpB"/>
</dbReference>
<evidence type="ECO:0000256" key="3">
    <source>
        <dbReference type="PROSITE-ProRule" id="PRU01251"/>
    </source>
</evidence>
<dbReference type="Gene3D" id="3.40.50.300">
    <property type="entry name" value="P-loop containing nucleotide triphosphate hydrolases"/>
    <property type="match status" value="1"/>
</dbReference>
<proteinExistence type="predicted"/>
<dbReference type="EMBL" id="JBBPBM010000108">
    <property type="protein sequence ID" value="KAK8507579.1"/>
    <property type="molecule type" value="Genomic_DNA"/>
</dbReference>
<dbReference type="PANTHER" id="PTHR11638:SF190">
    <property type="entry name" value="CLPA_B FAMILY, UVR DOMAIN, AAA+ ATPASE DOMAIN, CLP ATPASE, CLP DOMAIN SUPERFAMILY"/>
    <property type="match status" value="1"/>
</dbReference>
<dbReference type="Proteomes" id="UP001472677">
    <property type="component" value="Unassembled WGS sequence"/>
</dbReference>
<evidence type="ECO:0000259" key="4">
    <source>
        <dbReference type="PROSITE" id="PS51903"/>
    </source>
</evidence>
<feature type="domain" description="Clp R" evidence="4">
    <location>
        <begin position="81"/>
        <end position="227"/>
    </location>
</feature>
<gene>
    <name evidence="5" type="ORF">V6N12_072833</name>
</gene>
<dbReference type="Pfam" id="PF02861">
    <property type="entry name" value="Clp_N"/>
    <property type="match status" value="2"/>
</dbReference>
<dbReference type="PROSITE" id="PS51903">
    <property type="entry name" value="CLP_R"/>
    <property type="match status" value="1"/>
</dbReference>
<evidence type="ECO:0000256" key="1">
    <source>
        <dbReference type="ARBA" id="ARBA00022741"/>
    </source>
</evidence>
<evidence type="ECO:0000256" key="2">
    <source>
        <dbReference type="ARBA" id="ARBA00022840"/>
    </source>
</evidence>
<dbReference type="Gene3D" id="4.10.860.10">
    <property type="entry name" value="UVR domain"/>
    <property type="match status" value="1"/>
</dbReference>